<dbReference type="AlphaFoldDB" id="A0A644TJA8"/>
<dbReference type="InterPro" id="IPR007235">
    <property type="entry name" value="Glyco_trans_28_C"/>
</dbReference>
<dbReference type="Pfam" id="PF06925">
    <property type="entry name" value="MGDG_synth"/>
    <property type="match status" value="1"/>
</dbReference>
<dbReference type="GO" id="GO:0016758">
    <property type="term" value="F:hexosyltransferase activity"/>
    <property type="evidence" value="ECO:0007669"/>
    <property type="project" value="InterPro"/>
</dbReference>
<evidence type="ECO:0000313" key="7">
    <source>
        <dbReference type="EMBL" id="MPL66993.1"/>
    </source>
</evidence>
<comment type="subcellular location">
    <subcellularLocation>
        <location evidence="1">Membrane</location>
    </subcellularLocation>
</comment>
<reference evidence="7" key="1">
    <citation type="submission" date="2019-08" db="EMBL/GenBank/DDBJ databases">
        <authorList>
            <person name="Kucharzyk K."/>
            <person name="Murdoch R.W."/>
            <person name="Higgins S."/>
            <person name="Loffler F."/>
        </authorList>
    </citation>
    <scope>NUCLEOTIDE SEQUENCE</scope>
</reference>
<dbReference type="GO" id="GO:0009247">
    <property type="term" value="P:glycolipid biosynthetic process"/>
    <property type="evidence" value="ECO:0007669"/>
    <property type="project" value="InterPro"/>
</dbReference>
<sequence length="362" mass="40759">MSLVKHSILILSAPIGSGHQLAARALEEAFLKYPECKITQASAFDFFPKILGTVFLKSYLLILKFFPESYAFVYKWGNNPSGSLWLRNIINRLLAQLAAGFLKKVRPDIVIATHATPAGIIDLYKKEHPKIFLASVVTDFTVHKWWLCDRTNAYFLAAADIKPNVEIKKWQKVFYYGIPVRKEFREEYNRDYVRMKFGWKKNERVCLLMGGGDGILPMEDLITAVVNNYDATIKFVAITGRNVGLARQLRHLPFDVKVFGFIDSVAELMNSADYLVTKAGGLTAAEALTTRVKYIIYNPLPGQEEANASYLESIGAVKIGRTPFEVARAVREYDRADNIFLGAMGKPLAADYIAEAILREND</sequence>
<comment type="similarity">
    <text evidence="2">Belongs to the glycosyltransferase 28 family.</text>
</comment>
<dbReference type="Pfam" id="PF04101">
    <property type="entry name" value="Glyco_tran_28_C"/>
    <property type="match status" value="1"/>
</dbReference>
<keyword evidence="3 7" id="KW-0328">Glycosyltransferase</keyword>
<evidence type="ECO:0000256" key="2">
    <source>
        <dbReference type="ARBA" id="ARBA00006962"/>
    </source>
</evidence>
<gene>
    <name evidence="7" type="primary">ugtP_3</name>
    <name evidence="7" type="ORF">SDC9_12682</name>
</gene>
<dbReference type="EMBL" id="VSSQ01000035">
    <property type="protein sequence ID" value="MPL66993.1"/>
    <property type="molecule type" value="Genomic_DNA"/>
</dbReference>
<dbReference type="EC" id="2.4.1.315" evidence="7"/>
<feature type="domain" description="Diacylglycerol glucosyltransferase N-terminal" evidence="6">
    <location>
        <begin position="19"/>
        <end position="180"/>
    </location>
</feature>
<accession>A0A644TJA8</accession>
<comment type="caution">
    <text evidence="7">The sequence shown here is derived from an EMBL/GenBank/DDBJ whole genome shotgun (WGS) entry which is preliminary data.</text>
</comment>
<organism evidence="7">
    <name type="scientific">bioreactor metagenome</name>
    <dbReference type="NCBI Taxonomy" id="1076179"/>
    <lineage>
        <taxon>unclassified sequences</taxon>
        <taxon>metagenomes</taxon>
        <taxon>ecological metagenomes</taxon>
    </lineage>
</organism>
<dbReference type="PANTHER" id="PTHR43025">
    <property type="entry name" value="MONOGALACTOSYLDIACYLGLYCEROL SYNTHASE"/>
    <property type="match status" value="1"/>
</dbReference>
<proteinExistence type="inferred from homology"/>
<protein>
    <submittedName>
        <fullName evidence="7">Processive diacylglycerol beta-glucosyltransferase</fullName>
        <ecNumber evidence="7">2.4.1.315</ecNumber>
    </submittedName>
</protein>
<dbReference type="SUPFAM" id="SSF53756">
    <property type="entry name" value="UDP-Glycosyltransferase/glycogen phosphorylase"/>
    <property type="match status" value="1"/>
</dbReference>
<name>A0A644TJA8_9ZZZZ</name>
<dbReference type="InterPro" id="IPR009695">
    <property type="entry name" value="Diacylglyc_glucosyltr_N"/>
</dbReference>
<evidence type="ECO:0000259" key="5">
    <source>
        <dbReference type="Pfam" id="PF04101"/>
    </source>
</evidence>
<dbReference type="GO" id="GO:0016020">
    <property type="term" value="C:membrane"/>
    <property type="evidence" value="ECO:0007669"/>
    <property type="project" value="UniProtKB-SubCell"/>
</dbReference>
<dbReference type="InterPro" id="IPR050519">
    <property type="entry name" value="Glycosyltransf_28_UgtP"/>
</dbReference>
<dbReference type="PANTHER" id="PTHR43025:SF3">
    <property type="entry name" value="MONOGALACTOSYLDIACYLGLYCEROL SYNTHASE 1, CHLOROPLASTIC"/>
    <property type="match status" value="1"/>
</dbReference>
<evidence type="ECO:0000259" key="6">
    <source>
        <dbReference type="Pfam" id="PF06925"/>
    </source>
</evidence>
<evidence type="ECO:0000256" key="3">
    <source>
        <dbReference type="ARBA" id="ARBA00022676"/>
    </source>
</evidence>
<feature type="domain" description="Glycosyl transferase family 28 C-terminal" evidence="5">
    <location>
        <begin position="206"/>
        <end position="316"/>
    </location>
</feature>
<evidence type="ECO:0000256" key="1">
    <source>
        <dbReference type="ARBA" id="ARBA00004370"/>
    </source>
</evidence>
<evidence type="ECO:0000256" key="4">
    <source>
        <dbReference type="ARBA" id="ARBA00022679"/>
    </source>
</evidence>
<keyword evidence="4 7" id="KW-0808">Transferase</keyword>
<dbReference type="Gene3D" id="3.40.50.2000">
    <property type="entry name" value="Glycogen Phosphorylase B"/>
    <property type="match status" value="1"/>
</dbReference>